<keyword evidence="3" id="KW-0540">Nuclease</keyword>
<evidence type="ECO:0000256" key="9">
    <source>
        <dbReference type="ARBA" id="ARBA00023204"/>
    </source>
</evidence>
<feature type="compositionally biased region" description="Basic residues" evidence="11">
    <location>
        <begin position="146"/>
        <end position="162"/>
    </location>
</feature>
<comment type="subcellular location">
    <subcellularLocation>
        <location evidence="1">Nucleus</location>
    </subcellularLocation>
</comment>
<feature type="compositionally biased region" description="Basic and acidic residues" evidence="11">
    <location>
        <begin position="293"/>
        <end position="310"/>
    </location>
</feature>
<keyword evidence="4" id="KW-0378">Hydrolase</keyword>
<dbReference type="InterPro" id="IPR041006">
    <property type="entry name" value="Morc_S5"/>
</dbReference>
<keyword evidence="10" id="KW-0539">Nucleus</keyword>
<evidence type="ECO:0000256" key="11">
    <source>
        <dbReference type="SAM" id="MobiDB-lite"/>
    </source>
</evidence>
<dbReference type="SUPFAM" id="SSF55874">
    <property type="entry name" value="ATPase domain of HSP90 chaperone/DNA topoisomerase II/histidine kinase"/>
    <property type="match status" value="1"/>
</dbReference>
<organism evidence="13 14">
    <name type="scientific">Carnegiea gigantea</name>
    <dbReference type="NCBI Taxonomy" id="171969"/>
    <lineage>
        <taxon>Eukaryota</taxon>
        <taxon>Viridiplantae</taxon>
        <taxon>Streptophyta</taxon>
        <taxon>Embryophyta</taxon>
        <taxon>Tracheophyta</taxon>
        <taxon>Spermatophyta</taxon>
        <taxon>Magnoliopsida</taxon>
        <taxon>eudicotyledons</taxon>
        <taxon>Gunneridae</taxon>
        <taxon>Pentapetalae</taxon>
        <taxon>Caryophyllales</taxon>
        <taxon>Cactineae</taxon>
        <taxon>Cactaceae</taxon>
        <taxon>Cactoideae</taxon>
        <taxon>Echinocereeae</taxon>
        <taxon>Carnegiea</taxon>
    </lineage>
</organism>
<evidence type="ECO:0000313" key="14">
    <source>
        <dbReference type="Proteomes" id="UP001153076"/>
    </source>
</evidence>
<feature type="compositionally biased region" description="Polar residues" evidence="11">
    <location>
        <begin position="176"/>
        <end position="187"/>
    </location>
</feature>
<dbReference type="GO" id="GO:0005634">
    <property type="term" value="C:nucleus"/>
    <property type="evidence" value="ECO:0007669"/>
    <property type="project" value="UniProtKB-SubCell"/>
</dbReference>
<feature type="domain" description="Morc S5" evidence="12">
    <location>
        <begin position="876"/>
        <end position="977"/>
    </location>
</feature>
<evidence type="ECO:0000256" key="5">
    <source>
        <dbReference type="ARBA" id="ARBA00022763"/>
    </source>
</evidence>
<comment type="similarity">
    <text evidence="2">Belongs to the MORC ATPase protein family.</text>
</comment>
<dbReference type="GO" id="GO:0004519">
    <property type="term" value="F:endonuclease activity"/>
    <property type="evidence" value="ECO:0007669"/>
    <property type="project" value="UniProtKB-KW"/>
</dbReference>
<dbReference type="PANTHER" id="PTHR23336:SF11">
    <property type="entry name" value="OS06G0622000 PROTEIN"/>
    <property type="match status" value="1"/>
</dbReference>
<dbReference type="PANTHER" id="PTHR23336">
    <property type="entry name" value="ZINC FINGER CW-TYPE COILED-COIL DOMAIN PROTEIN 3"/>
    <property type="match status" value="1"/>
</dbReference>
<dbReference type="Pfam" id="PF17942">
    <property type="entry name" value="Morc6_S5"/>
    <property type="match status" value="1"/>
</dbReference>
<comment type="caution">
    <text evidence="13">The sequence shown here is derived from an EMBL/GenBank/DDBJ whole genome shotgun (WGS) entry which is preliminary data.</text>
</comment>
<protein>
    <recommendedName>
        <fullName evidence="12">Morc S5 domain-containing protein</fullName>
    </recommendedName>
</protein>
<proteinExistence type="inferred from homology"/>
<evidence type="ECO:0000256" key="3">
    <source>
        <dbReference type="ARBA" id="ARBA00022722"/>
    </source>
</evidence>
<evidence type="ECO:0000313" key="13">
    <source>
        <dbReference type="EMBL" id="KAJ8427565.1"/>
    </source>
</evidence>
<keyword evidence="9" id="KW-0234">DNA repair</keyword>
<dbReference type="Pfam" id="PF13589">
    <property type="entry name" value="HATPase_c_3"/>
    <property type="match status" value="1"/>
</dbReference>
<dbReference type="OrthoDB" id="757982at2759"/>
<accession>A0A9Q1JP34</accession>
<dbReference type="GO" id="GO:0016887">
    <property type="term" value="F:ATP hydrolysis activity"/>
    <property type="evidence" value="ECO:0007669"/>
    <property type="project" value="InterPro"/>
</dbReference>
<dbReference type="InterPro" id="IPR036890">
    <property type="entry name" value="HATPase_C_sf"/>
</dbReference>
<keyword evidence="7" id="KW-0175">Coiled coil</keyword>
<dbReference type="GO" id="GO:0006325">
    <property type="term" value="P:chromatin organization"/>
    <property type="evidence" value="ECO:0007669"/>
    <property type="project" value="UniProtKB-KW"/>
</dbReference>
<dbReference type="InterPro" id="IPR045261">
    <property type="entry name" value="MORC_ATPase"/>
</dbReference>
<gene>
    <name evidence="13" type="ORF">Cgig2_006636</name>
</gene>
<dbReference type="GO" id="GO:0006281">
    <property type="term" value="P:DNA repair"/>
    <property type="evidence" value="ECO:0007669"/>
    <property type="project" value="UniProtKB-KW"/>
</dbReference>
<sequence>MALMKKTLLQGPRPRVRRTPYHACLQGHRPHSPGNAEQRDNEYPENKNDDTMSLEYPTKYPTKYSVSWSRSRLQSSYEGSHHFAMDQNLVAWDRDHDHDEGDVVVDDVSPSKFNQNRRFQNYVKRSRECKPYFGKRRYQTQEDHQRRHPRAWKNHRGTRYHHSSNPWIRNDHESRTPNSFEGSQSSPFVHGRTSPSHRPVKSPLSSLHVGEPLTEQVAQSTQEHVRLSVAKPKLESSIPPATPPLENADARKKLAIQLRQGHGQVEHETLENAMQQVSDHTSTDSLKKVEVRLHDDHGDQTKGKEEKHDTLGGSSNHASASTCYFKLMKDNKTICRTECRNPPIQPPYVYSVRSFVLINEAFHLVVACGIVMRSANGVLGQIYSGYVLVFLIKLQLRGNNPLVDGANNQLVARGSGKAGGVVLMQLYTWNINIVKKSSLSGLTDLPQFPLFPAFENPHQGSEWTKFLTYLHLNNKVATVEFEGLKIGIIPPEGARPIKTVHGLDFSHAVVVYKLQEVHDTTAGQNHVLPVLNASAETAINSEQERRSGYEKKTQGFSQTCVIAPDACVKGQMAVSLRDATHSTRLLDIPAIDSDAHVKGSNSAEKGTCSSISKFHTNFAAGGNNSPESNFVRADPSYLKTLGQAHSGWIFGAIAELVDNSRDANASRLDVRIETIYDKRAGCEIPMLSVIDDGDGMNHQQILRMISFGHRQPDQDDRDRIGRFGVGFKTGAMRLGRDALVLTQTTESRSIAFLSQSLNEGKDNVEIPIVSYHRQSQCMEFDGTVQSEALAVRNLRAIKEFSPFNEYLIGEKSALFKDDTGTQIYIWNMDKWGSDYSLEWQAGISGSSSFHHGDILIRSRRVRSRPGQTSRKVPLDYSLRSYLEVIFLEPRMKIYVQGSPVKSRPLAKSLNNTAVENGEIMGKPMQLTLGRCQLEWDQANCGVFLYWHGRLIEAYKRVGGMIHSADIGRGVIGVIDVTELMAFAASCIQNDGNGGAWVHSNKQGFQDCEPNACLEEWLGRKADEYWDTHFDALQLRKGNATYQPDHEWVQCEKCRKWRVLDVGFDSSTLSGECHASSLKDLLVIVIFCVTLMGAVKAPNLDPPSKMRAFVARLSLPTMVVFSCRILTELQILIEERNKEGREAKQDKTVSLVTFVINVAEFTFIYDNLWLKKKTSLAPFWKMINVYSVTTLKRTRFCYMEPFNGGCEMPEQKVGRGVITIGTKRLGHSIGAAGGKSAQIDNNAAQGIL</sequence>
<keyword evidence="6" id="KW-0156">Chromatin regulator</keyword>
<feature type="region of interest" description="Disordered" evidence="11">
    <location>
        <begin position="138"/>
        <end position="206"/>
    </location>
</feature>
<feature type="region of interest" description="Disordered" evidence="11">
    <location>
        <begin position="293"/>
        <end position="318"/>
    </location>
</feature>
<name>A0A9Q1JP34_9CARY</name>
<evidence type="ECO:0000256" key="6">
    <source>
        <dbReference type="ARBA" id="ARBA00022853"/>
    </source>
</evidence>
<dbReference type="Proteomes" id="UP001153076">
    <property type="component" value="Unassembled WGS sequence"/>
</dbReference>
<evidence type="ECO:0000259" key="12">
    <source>
        <dbReference type="Pfam" id="PF17942"/>
    </source>
</evidence>
<dbReference type="GO" id="GO:0031349">
    <property type="term" value="P:positive regulation of defense response"/>
    <property type="evidence" value="ECO:0007669"/>
    <property type="project" value="UniProtKB-ARBA"/>
</dbReference>
<dbReference type="EMBL" id="JAKOGI010001131">
    <property type="protein sequence ID" value="KAJ8427565.1"/>
    <property type="molecule type" value="Genomic_DNA"/>
</dbReference>
<feature type="compositionally biased region" description="Basic and acidic residues" evidence="11">
    <location>
        <begin position="37"/>
        <end position="50"/>
    </location>
</feature>
<evidence type="ECO:0000256" key="7">
    <source>
        <dbReference type="ARBA" id="ARBA00023054"/>
    </source>
</evidence>
<keyword evidence="4" id="KW-0255">Endonuclease</keyword>
<evidence type="ECO:0000256" key="2">
    <source>
        <dbReference type="ARBA" id="ARBA00007845"/>
    </source>
</evidence>
<evidence type="ECO:0000256" key="4">
    <source>
        <dbReference type="ARBA" id="ARBA00022759"/>
    </source>
</evidence>
<keyword evidence="8" id="KW-0943">RNA-mediated gene silencing</keyword>
<dbReference type="Gene3D" id="3.30.40.100">
    <property type="match status" value="1"/>
</dbReference>
<evidence type="ECO:0000256" key="10">
    <source>
        <dbReference type="ARBA" id="ARBA00023242"/>
    </source>
</evidence>
<evidence type="ECO:0000256" key="8">
    <source>
        <dbReference type="ARBA" id="ARBA00023158"/>
    </source>
</evidence>
<keyword evidence="5" id="KW-0227">DNA damage</keyword>
<keyword evidence="14" id="KW-1185">Reference proteome</keyword>
<reference evidence="13" key="1">
    <citation type="submission" date="2022-04" db="EMBL/GenBank/DDBJ databases">
        <title>Carnegiea gigantea Genome sequencing and assembly v2.</title>
        <authorList>
            <person name="Copetti D."/>
            <person name="Sanderson M.J."/>
            <person name="Burquez A."/>
            <person name="Wojciechowski M.F."/>
        </authorList>
    </citation>
    <scope>NUCLEOTIDE SEQUENCE</scope>
    <source>
        <strain evidence="13">SGP5-SGP5p</strain>
        <tissue evidence="13">Aerial part</tissue>
    </source>
</reference>
<evidence type="ECO:0000256" key="1">
    <source>
        <dbReference type="ARBA" id="ARBA00004123"/>
    </source>
</evidence>
<dbReference type="GO" id="GO:0031047">
    <property type="term" value="P:regulatory ncRNA-mediated gene silencing"/>
    <property type="evidence" value="ECO:0007669"/>
    <property type="project" value="UniProtKB-KW"/>
</dbReference>
<dbReference type="Gene3D" id="3.30.565.10">
    <property type="entry name" value="Histidine kinase-like ATPase, C-terminal domain"/>
    <property type="match status" value="1"/>
</dbReference>
<dbReference type="AlphaFoldDB" id="A0A9Q1JP34"/>
<feature type="region of interest" description="Disordered" evidence="11">
    <location>
        <begin position="24"/>
        <end position="56"/>
    </location>
</feature>